<evidence type="ECO:0000256" key="1">
    <source>
        <dbReference type="HAMAP-Rule" id="MF_01270"/>
    </source>
</evidence>
<keyword evidence="1" id="KW-0119">Carbohydrate metabolism</keyword>
<dbReference type="RefSeq" id="WP_213513965.1">
    <property type="nucleotide sequence ID" value="NZ_BOSE01000002.1"/>
</dbReference>
<dbReference type="GO" id="GO:0097175">
    <property type="term" value="P:1,6-anhydro-N-acetyl-beta-muramic acid catabolic process"/>
    <property type="evidence" value="ECO:0007669"/>
    <property type="project" value="UniProtKB-UniRule"/>
</dbReference>
<comment type="similarity">
    <text evidence="1">Belongs to the anhydro-N-acetylmuramic acid kinase family.</text>
</comment>
<dbReference type="PANTHER" id="PTHR30605">
    <property type="entry name" value="ANHYDRO-N-ACETYLMURAMIC ACID KINASE"/>
    <property type="match status" value="1"/>
</dbReference>
<keyword evidence="1" id="KW-0067">ATP-binding</keyword>
<dbReference type="PANTHER" id="PTHR30605:SF0">
    <property type="entry name" value="ANHYDRO-N-ACETYLMURAMIC ACID KINASE"/>
    <property type="match status" value="1"/>
</dbReference>
<dbReference type="EMBL" id="BOSE01000002">
    <property type="protein sequence ID" value="GIP15678.1"/>
    <property type="molecule type" value="Genomic_DNA"/>
</dbReference>
<keyword evidence="1 2" id="KW-0418">Kinase</keyword>
<comment type="pathway">
    <text evidence="1">Cell wall biogenesis; peptidoglycan recycling.</text>
</comment>
<dbReference type="GO" id="GO:0005524">
    <property type="term" value="F:ATP binding"/>
    <property type="evidence" value="ECO:0007669"/>
    <property type="project" value="UniProtKB-UniRule"/>
</dbReference>
<comment type="function">
    <text evidence="1">Catalyzes the specific phosphorylation of 1,6-anhydro-N-acetylmuramic acid (anhMurNAc) with the simultaneous cleavage of the 1,6-anhydro ring, generating MurNAc-6-P. Is required for the utilization of anhMurNAc either imported from the medium or derived from its own cell wall murein, and thus plays a role in cell wall recycling.</text>
</comment>
<dbReference type="NCBIfam" id="NF007148">
    <property type="entry name" value="PRK09585.3-2"/>
    <property type="match status" value="1"/>
</dbReference>
<comment type="pathway">
    <text evidence="1">Amino-sugar metabolism; 1,6-anhydro-N-acetylmuramate degradation.</text>
</comment>
<name>A0A919YRM4_9BACL</name>
<dbReference type="CDD" id="cd24050">
    <property type="entry name" value="ASKHA_NBD_ANMK"/>
    <property type="match status" value="1"/>
</dbReference>
<evidence type="ECO:0000313" key="3">
    <source>
        <dbReference type="Proteomes" id="UP000683139"/>
    </source>
</evidence>
<dbReference type="GO" id="GO:0006040">
    <property type="term" value="P:amino sugar metabolic process"/>
    <property type="evidence" value="ECO:0007669"/>
    <property type="project" value="InterPro"/>
</dbReference>
<dbReference type="GO" id="GO:0016773">
    <property type="term" value="F:phosphotransferase activity, alcohol group as acceptor"/>
    <property type="evidence" value="ECO:0007669"/>
    <property type="project" value="UniProtKB-UniRule"/>
</dbReference>
<comment type="catalytic activity">
    <reaction evidence="1">
        <text>1,6-anhydro-N-acetyl-beta-muramate + ATP + H2O = N-acetyl-D-muramate 6-phosphate + ADP + H(+)</text>
        <dbReference type="Rhea" id="RHEA:24952"/>
        <dbReference type="ChEBI" id="CHEBI:15377"/>
        <dbReference type="ChEBI" id="CHEBI:15378"/>
        <dbReference type="ChEBI" id="CHEBI:30616"/>
        <dbReference type="ChEBI" id="CHEBI:58690"/>
        <dbReference type="ChEBI" id="CHEBI:58722"/>
        <dbReference type="ChEBI" id="CHEBI:456216"/>
        <dbReference type="EC" id="2.7.1.170"/>
    </reaction>
</comment>
<comment type="caution">
    <text evidence="2">The sequence shown here is derived from an EMBL/GenBank/DDBJ whole genome shotgun (WGS) entry which is preliminary data.</text>
</comment>
<keyword evidence="3" id="KW-1185">Reference proteome</keyword>
<proteinExistence type="inferred from homology"/>
<evidence type="ECO:0000313" key="2">
    <source>
        <dbReference type="EMBL" id="GIP15678.1"/>
    </source>
</evidence>
<keyword evidence="1" id="KW-0808">Transferase</keyword>
<feature type="binding site" evidence="1">
    <location>
        <begin position="17"/>
        <end position="24"/>
    </location>
    <ligand>
        <name>ATP</name>
        <dbReference type="ChEBI" id="CHEBI:30616"/>
    </ligand>
</feature>
<dbReference type="Gene3D" id="3.30.420.40">
    <property type="match status" value="2"/>
</dbReference>
<dbReference type="GO" id="GO:0009254">
    <property type="term" value="P:peptidoglycan turnover"/>
    <property type="evidence" value="ECO:0007669"/>
    <property type="project" value="UniProtKB-UniRule"/>
</dbReference>
<dbReference type="InterPro" id="IPR043129">
    <property type="entry name" value="ATPase_NBD"/>
</dbReference>
<protein>
    <recommendedName>
        <fullName evidence="1">Anhydro-N-acetylmuramic acid kinase</fullName>
        <ecNumber evidence="1">2.7.1.170</ecNumber>
    </recommendedName>
    <alternativeName>
        <fullName evidence="1">AnhMurNAc kinase</fullName>
    </alternativeName>
</protein>
<dbReference type="InterPro" id="IPR005338">
    <property type="entry name" value="Anhydro_N_Ac-Mur_kinase"/>
</dbReference>
<dbReference type="Proteomes" id="UP000683139">
    <property type="component" value="Unassembled WGS sequence"/>
</dbReference>
<sequence length="406" mass="43873">MKQQAKNGAYYVGLMSGTSVDGIDAALIKITDQHPGEAKGLHAAKPQIELLAFANTPFPEHVRAQIFELFDPQQATIDKVGAMNVWLGELYSQATHSIMKQAGLSSEQIAAVGSHGQTIYHAPEPNWIDGFNLHYTVQIGEGAVIANRTGIPCVSDFRVADMAAGGQGAPLVPFTEYLLFAEQNETLLLQNIGGIGNVTVLPAGGNLGEVFAFDTGPGNMIIDALAAELFPPLTMDAGGRLAASGAIIPELLSWMQLDDYYAMPLPKSTGRERFGKQYTARIVEMMDQHKWQKHDVLATATYATAWSIADSYERFVLPRYKAQRMLIGGGGSYNETLVKHITELLAPHGIETLTQEDIGGSSDAKEAVAFALLAYYTMQRLPNNMPSVTGASKPVVMGKISWPSPY</sequence>
<dbReference type="HAMAP" id="MF_01270">
    <property type="entry name" value="AnhMurNAc_kinase"/>
    <property type="match status" value="1"/>
</dbReference>
<organism evidence="2 3">
    <name type="scientific">Paenibacillus montaniterrae</name>
    <dbReference type="NCBI Taxonomy" id="429341"/>
    <lineage>
        <taxon>Bacteria</taxon>
        <taxon>Bacillati</taxon>
        <taxon>Bacillota</taxon>
        <taxon>Bacilli</taxon>
        <taxon>Bacillales</taxon>
        <taxon>Paenibacillaceae</taxon>
        <taxon>Paenibacillus</taxon>
    </lineage>
</organism>
<dbReference type="EC" id="2.7.1.170" evidence="1"/>
<dbReference type="GO" id="GO:0016301">
    <property type="term" value="F:kinase activity"/>
    <property type="evidence" value="ECO:0007669"/>
    <property type="project" value="UniProtKB-KW"/>
</dbReference>
<dbReference type="AlphaFoldDB" id="A0A919YRM4"/>
<reference evidence="2" key="1">
    <citation type="submission" date="2021-03" db="EMBL/GenBank/DDBJ databases">
        <title>Antimicrobial resistance genes in bacteria isolated from Japanese honey, and their potential for conferring macrolide and lincosamide resistance in the American foulbrood pathogen Paenibacillus larvae.</title>
        <authorList>
            <person name="Okamoto M."/>
            <person name="Kumagai M."/>
            <person name="Kanamori H."/>
            <person name="Takamatsu D."/>
        </authorList>
    </citation>
    <scope>NUCLEOTIDE SEQUENCE</scope>
    <source>
        <strain evidence="2">J40TS1</strain>
    </source>
</reference>
<dbReference type="SUPFAM" id="SSF53067">
    <property type="entry name" value="Actin-like ATPase domain"/>
    <property type="match status" value="1"/>
</dbReference>
<dbReference type="Pfam" id="PF03702">
    <property type="entry name" value="AnmK"/>
    <property type="match status" value="1"/>
</dbReference>
<keyword evidence="1" id="KW-0547">Nucleotide-binding</keyword>
<accession>A0A919YRM4</accession>
<gene>
    <name evidence="1 2" type="primary">anmK</name>
    <name evidence="2" type="ORF">J40TS1_13200</name>
</gene>